<dbReference type="EMBL" id="JAVDTR010000001">
    <property type="protein sequence ID" value="MDR6721606.1"/>
    <property type="molecule type" value="Genomic_DNA"/>
</dbReference>
<comment type="caution">
    <text evidence="1">The sequence shown here is derived from an EMBL/GenBank/DDBJ whole genome shotgun (WGS) entry which is preliminary data.</text>
</comment>
<evidence type="ECO:0000313" key="2">
    <source>
        <dbReference type="Proteomes" id="UP001254832"/>
    </source>
</evidence>
<evidence type="ECO:0000313" key="1">
    <source>
        <dbReference type="EMBL" id="MDR6721606.1"/>
    </source>
</evidence>
<gene>
    <name evidence="1" type="ORF">J2W91_000054</name>
</gene>
<name>A0AAP5H0D1_PAEAM</name>
<proteinExistence type="predicted"/>
<dbReference type="Proteomes" id="UP001254832">
    <property type="component" value="Unassembled WGS sequence"/>
</dbReference>
<organism evidence="1 2">
    <name type="scientific">Paenibacillus amylolyticus</name>
    <dbReference type="NCBI Taxonomy" id="1451"/>
    <lineage>
        <taxon>Bacteria</taxon>
        <taxon>Bacillati</taxon>
        <taxon>Bacillota</taxon>
        <taxon>Bacilli</taxon>
        <taxon>Bacillales</taxon>
        <taxon>Paenibacillaceae</taxon>
        <taxon>Paenibacillus</taxon>
    </lineage>
</organism>
<dbReference type="RefSeq" id="WP_310135592.1">
    <property type="nucleotide sequence ID" value="NZ_JAVDTR010000001.1"/>
</dbReference>
<sequence length="178" mass="20797">MNEITITPLVGIGPFRLGMSREEVEQTFQKLDHWRADDGIPMNPSYIEMLFMREHFEYDADGRVKFIQLINPQYSGEFHVPCLFQGVDVFKAKAEALIYSLREDYPTVGDHDPKTGFSFAIRALELSFWREGIMNDDILKDPEFLEMSEENQELEKRYFHFTTVSIGAPGYFEFMDND</sequence>
<accession>A0AAP5H0D1</accession>
<protein>
    <submittedName>
        <fullName evidence="1">Uncharacterized protein</fullName>
    </submittedName>
</protein>
<reference evidence="1" key="1">
    <citation type="submission" date="2023-07" db="EMBL/GenBank/DDBJ databases">
        <title>Sorghum-associated microbial communities from plants grown in Nebraska, USA.</title>
        <authorList>
            <person name="Schachtman D."/>
        </authorList>
    </citation>
    <scope>NUCLEOTIDE SEQUENCE</scope>
    <source>
        <strain evidence="1">BE80</strain>
    </source>
</reference>
<dbReference type="AlphaFoldDB" id="A0AAP5H0D1"/>